<dbReference type="RefSeq" id="WP_044038832.1">
    <property type="nucleotide sequence ID" value="NZ_HG917868.1"/>
</dbReference>
<feature type="transmembrane region" description="Helical" evidence="4">
    <location>
        <begin position="6"/>
        <end position="28"/>
    </location>
</feature>
<dbReference type="EMBL" id="HG917868">
    <property type="protein sequence ID" value="CDM69109.1"/>
    <property type="molecule type" value="Genomic_DNA"/>
</dbReference>
<dbReference type="EC" id="2.4.1.-" evidence="5"/>
<dbReference type="CDD" id="cd06438">
    <property type="entry name" value="EpsO_like"/>
    <property type="match status" value="1"/>
</dbReference>
<evidence type="ECO:0000256" key="4">
    <source>
        <dbReference type="SAM" id="Phobius"/>
    </source>
</evidence>
<evidence type="ECO:0000256" key="2">
    <source>
        <dbReference type="ARBA" id="ARBA00022676"/>
    </source>
</evidence>
<comment type="similarity">
    <text evidence="1">Belongs to the glycosyltransferase 2 family.</text>
</comment>
<keyword evidence="4" id="KW-0812">Transmembrane</keyword>
<keyword evidence="2 5" id="KW-0328">Glycosyltransferase</keyword>
<feature type="transmembrane region" description="Helical" evidence="4">
    <location>
        <begin position="308"/>
        <end position="331"/>
    </location>
</feature>
<dbReference type="Proteomes" id="UP000019426">
    <property type="component" value="Chromosome M2/40_rep1"/>
</dbReference>
<accession>W6RZR5</accession>
<proteinExistence type="inferred from homology"/>
<protein>
    <submittedName>
        <fullName evidence="5">Family 2 glycosyl transferase</fullName>
        <ecNumber evidence="5">2.4.1.-</ecNumber>
    </submittedName>
</protein>
<dbReference type="GO" id="GO:0016757">
    <property type="term" value="F:glycosyltransferase activity"/>
    <property type="evidence" value="ECO:0007669"/>
    <property type="project" value="UniProtKB-KW"/>
</dbReference>
<dbReference type="PATRIC" id="fig|1216932.3.peg.1950"/>
<dbReference type="PANTHER" id="PTHR43630">
    <property type="entry name" value="POLY-BETA-1,6-N-ACETYL-D-GLUCOSAMINE SYNTHASE"/>
    <property type="match status" value="1"/>
</dbReference>
<keyword evidence="6" id="KW-1185">Reference proteome</keyword>
<dbReference type="InterPro" id="IPR029044">
    <property type="entry name" value="Nucleotide-diphossugar_trans"/>
</dbReference>
<gene>
    <name evidence="5" type="ORF">CM240_1951</name>
</gene>
<feature type="transmembrane region" description="Helical" evidence="4">
    <location>
        <begin position="343"/>
        <end position="363"/>
    </location>
</feature>
<evidence type="ECO:0000256" key="3">
    <source>
        <dbReference type="ARBA" id="ARBA00022679"/>
    </source>
</evidence>
<name>W6RZR5_9CLOT</name>
<dbReference type="HOGENOM" id="CLU_023978_1_1_9"/>
<dbReference type="AlphaFoldDB" id="W6RZR5"/>
<dbReference type="STRING" id="1216932.CM240_1951"/>
<dbReference type="KEGG" id="clt:CM240_1951"/>
<evidence type="ECO:0000313" key="6">
    <source>
        <dbReference type="Proteomes" id="UP000019426"/>
    </source>
</evidence>
<keyword evidence="4" id="KW-0472">Membrane</keyword>
<dbReference type="Gene3D" id="3.90.550.10">
    <property type="entry name" value="Spore Coat Polysaccharide Biosynthesis Protein SpsA, Chain A"/>
    <property type="match status" value="1"/>
</dbReference>
<dbReference type="SUPFAM" id="SSF53448">
    <property type="entry name" value="Nucleotide-diphospho-sugar transferases"/>
    <property type="match status" value="1"/>
</dbReference>
<dbReference type="PANTHER" id="PTHR43630:SF1">
    <property type="entry name" value="POLY-BETA-1,6-N-ACETYL-D-GLUCOSAMINE SYNTHASE"/>
    <property type="match status" value="1"/>
</dbReference>
<feature type="transmembrane region" description="Helical" evidence="4">
    <location>
        <begin position="375"/>
        <end position="398"/>
    </location>
</feature>
<reference evidence="5 6" key="1">
    <citation type="submission" date="2013-11" db="EMBL/GenBank/DDBJ databases">
        <title>Complete genome sequence of Clostridum sp. M2/40.</title>
        <authorList>
            <person name="Wibberg D."/>
            <person name="Puehler A."/>
            <person name="Schlueter A."/>
        </authorList>
    </citation>
    <scope>NUCLEOTIDE SEQUENCE [LARGE SCALE GENOMIC DNA]</scope>
    <source>
        <strain evidence="6">M2/40</strain>
    </source>
</reference>
<keyword evidence="4" id="KW-1133">Transmembrane helix</keyword>
<sequence length="421" mass="48963">MIIIRHIISFVIVIISKITFMYLIYQLIMSLMGIYMKKDEEEVKEKKSFALLVAAHNEEKVISDIIKSLKLMDYPKDKYDIFVVADNCDDKTAKIAKDNGAIVYERHDLKNQGKGYAMEWMFKKIFSMDKQYDSIAIFDADNLVSKNFLNAMNKKLCQGYKVVQGYLDSKNPEDSWITGCYSLAFWQNNRTVQLAKQNIGLSAQLGGTGFCIDIDTLKSLGWGATCLTEDLEFTCKLVSKGERVGWAHDAVIYDEKPLTLRQSWNQRKRWMKGFADVSSRYFVKLIKYGVTHRSWTAIDCAIYSIQPYFTVAMGVTLIYSLYQGLVTIITYDVMDIINIKLNIAMICMTTSMLFLYYIYYLFIMSLDKKLSCKMIFYYVVLYYFYLLTWMPISFLGIIEKNNKEWCHTIHTRSVDISEMDI</sequence>
<organism evidence="5 6">
    <name type="scientific">Clostridium bornimense</name>
    <dbReference type="NCBI Taxonomy" id="1216932"/>
    <lineage>
        <taxon>Bacteria</taxon>
        <taxon>Bacillati</taxon>
        <taxon>Bacillota</taxon>
        <taxon>Clostridia</taxon>
        <taxon>Eubacteriales</taxon>
        <taxon>Clostridiaceae</taxon>
        <taxon>Clostridium</taxon>
    </lineage>
</organism>
<dbReference type="eggNOG" id="COG1215">
    <property type="taxonomic scope" value="Bacteria"/>
</dbReference>
<evidence type="ECO:0000256" key="1">
    <source>
        <dbReference type="ARBA" id="ARBA00006739"/>
    </source>
</evidence>
<dbReference type="Pfam" id="PF13641">
    <property type="entry name" value="Glyco_tranf_2_3"/>
    <property type="match status" value="1"/>
</dbReference>
<keyword evidence="3 5" id="KW-0808">Transferase</keyword>
<evidence type="ECO:0000313" key="5">
    <source>
        <dbReference type="EMBL" id="CDM69109.1"/>
    </source>
</evidence>